<dbReference type="PANTHER" id="PTHR43591">
    <property type="entry name" value="METHYLTRANSFERASE"/>
    <property type="match status" value="1"/>
</dbReference>
<dbReference type="CDD" id="cd02440">
    <property type="entry name" value="AdoMet_MTases"/>
    <property type="match status" value="1"/>
</dbReference>
<dbReference type="GO" id="GO:0032259">
    <property type="term" value="P:methylation"/>
    <property type="evidence" value="ECO:0007669"/>
    <property type="project" value="UniProtKB-KW"/>
</dbReference>
<keyword evidence="2" id="KW-0830">Ubiquinone</keyword>
<dbReference type="Proteomes" id="UP000549971">
    <property type="component" value="Unassembled WGS sequence"/>
</dbReference>
<dbReference type="SUPFAM" id="SSF53335">
    <property type="entry name" value="S-adenosyl-L-methionine-dependent methyltransferases"/>
    <property type="match status" value="1"/>
</dbReference>
<dbReference type="PANTHER" id="PTHR43591:SF24">
    <property type="entry name" value="2-METHOXY-6-POLYPRENYL-1,4-BENZOQUINOL METHYLASE, MITOCHONDRIAL"/>
    <property type="match status" value="1"/>
</dbReference>
<evidence type="ECO:0000259" key="1">
    <source>
        <dbReference type="Pfam" id="PF08241"/>
    </source>
</evidence>
<dbReference type="AlphaFoldDB" id="A0A7W9JB47"/>
<proteinExistence type="predicted"/>
<accession>A0A7W9JB47</accession>
<name>A0A7W9JB47_9ACTN</name>
<dbReference type="InterPro" id="IPR029063">
    <property type="entry name" value="SAM-dependent_MTases_sf"/>
</dbReference>
<evidence type="ECO:0000313" key="2">
    <source>
        <dbReference type="EMBL" id="MBB5838927.1"/>
    </source>
</evidence>
<evidence type="ECO:0000313" key="3">
    <source>
        <dbReference type="Proteomes" id="UP000549971"/>
    </source>
</evidence>
<keyword evidence="3" id="KW-1185">Reference proteome</keyword>
<protein>
    <submittedName>
        <fullName evidence="2">Ubiquinone/menaquinone biosynthesis C-methylase UbiE</fullName>
    </submittedName>
</protein>
<dbReference type="EMBL" id="JACHMY010000001">
    <property type="protein sequence ID" value="MBB5838927.1"/>
    <property type="molecule type" value="Genomic_DNA"/>
</dbReference>
<gene>
    <name evidence="2" type="ORF">HDA39_005661</name>
</gene>
<dbReference type="RefSeq" id="WP_184800172.1">
    <property type="nucleotide sequence ID" value="NZ_JACHMY010000001.1"/>
</dbReference>
<reference evidence="2 3" key="1">
    <citation type="submission" date="2020-08" db="EMBL/GenBank/DDBJ databases">
        <title>Sequencing the genomes of 1000 actinobacteria strains.</title>
        <authorList>
            <person name="Klenk H.-P."/>
        </authorList>
    </citation>
    <scope>NUCLEOTIDE SEQUENCE [LARGE SCALE GENOMIC DNA]</scope>
    <source>
        <strain evidence="2 3">DSM 28967</strain>
    </source>
</reference>
<organism evidence="2 3">
    <name type="scientific">Kribbella italica</name>
    <dbReference type="NCBI Taxonomy" id="1540520"/>
    <lineage>
        <taxon>Bacteria</taxon>
        <taxon>Bacillati</taxon>
        <taxon>Actinomycetota</taxon>
        <taxon>Actinomycetes</taxon>
        <taxon>Propionibacteriales</taxon>
        <taxon>Kribbellaceae</taxon>
        <taxon>Kribbella</taxon>
    </lineage>
</organism>
<sequence>MLIDTALEAHYLDRDESLRLTSTVKGQFELARMQDLLGRYLPDPPAVLGDIGGGTGVHARWLQARGYEVELLDLMPQHVEEARAAGIDAIVGDARQLPWEDEYFDGVLLAGPLYHLPRLEDRLTAIREATRVTRPGGFVAVVALNRTANLIGATLANELQQREQVVRDILDTGHTPTNDRMPETTYHSVPQLRQELSGQGLHSITIHALTGPGGWLTVALDAHFQDLQTPSTLTTPDPLQTALLSSHLADRYPDLVPASSQFLAVGQRA</sequence>
<feature type="domain" description="Methyltransferase type 11" evidence="1">
    <location>
        <begin position="50"/>
        <end position="140"/>
    </location>
</feature>
<dbReference type="Pfam" id="PF08241">
    <property type="entry name" value="Methyltransf_11"/>
    <property type="match status" value="1"/>
</dbReference>
<keyword evidence="2" id="KW-0808">Transferase</keyword>
<keyword evidence="2" id="KW-0489">Methyltransferase</keyword>
<dbReference type="Gene3D" id="3.40.50.150">
    <property type="entry name" value="Vaccinia Virus protein VP39"/>
    <property type="match status" value="1"/>
</dbReference>
<dbReference type="InterPro" id="IPR013216">
    <property type="entry name" value="Methyltransf_11"/>
</dbReference>
<dbReference type="GO" id="GO:0008757">
    <property type="term" value="F:S-adenosylmethionine-dependent methyltransferase activity"/>
    <property type="evidence" value="ECO:0007669"/>
    <property type="project" value="InterPro"/>
</dbReference>
<comment type="caution">
    <text evidence="2">The sequence shown here is derived from an EMBL/GenBank/DDBJ whole genome shotgun (WGS) entry which is preliminary data.</text>
</comment>